<evidence type="ECO:0000256" key="1">
    <source>
        <dbReference type="ARBA" id="ARBA00001974"/>
    </source>
</evidence>
<reference evidence="9 10" key="1">
    <citation type="submission" date="2018-06" db="EMBL/GenBank/DDBJ databases">
        <authorList>
            <consortium name="Pathogen Informatics"/>
            <person name="Doyle S."/>
        </authorList>
    </citation>
    <scope>NUCLEOTIDE SEQUENCE [LARGE SCALE GENOMIC DNA]</scope>
    <source>
        <strain evidence="9 10">NCTC9637</strain>
    </source>
</reference>
<comment type="similarity">
    <text evidence="2 6">Belongs to the FAD-dependent glycerol-3-phosphate dehydrogenase family.</text>
</comment>
<evidence type="ECO:0000256" key="3">
    <source>
        <dbReference type="ARBA" id="ARBA00022630"/>
    </source>
</evidence>
<dbReference type="InterPro" id="IPR000447">
    <property type="entry name" value="G3P_DH_FAD-dep"/>
</dbReference>
<comment type="catalytic activity">
    <reaction evidence="6">
        <text>a quinone + sn-glycerol 3-phosphate = dihydroxyacetone phosphate + a quinol</text>
        <dbReference type="Rhea" id="RHEA:18977"/>
        <dbReference type="ChEBI" id="CHEBI:24646"/>
        <dbReference type="ChEBI" id="CHEBI:57597"/>
        <dbReference type="ChEBI" id="CHEBI:57642"/>
        <dbReference type="ChEBI" id="CHEBI:132124"/>
        <dbReference type="EC" id="1.1.5.3"/>
    </reaction>
</comment>
<evidence type="ECO:0000259" key="8">
    <source>
        <dbReference type="Pfam" id="PF01266"/>
    </source>
</evidence>
<organism evidence="9 10">
    <name type="scientific">Klebsiella pneumoniae</name>
    <dbReference type="NCBI Taxonomy" id="573"/>
    <lineage>
        <taxon>Bacteria</taxon>
        <taxon>Pseudomonadati</taxon>
        <taxon>Pseudomonadota</taxon>
        <taxon>Gammaproteobacteria</taxon>
        <taxon>Enterobacterales</taxon>
        <taxon>Enterobacteriaceae</taxon>
        <taxon>Klebsiella/Raoultella group</taxon>
        <taxon>Klebsiella</taxon>
        <taxon>Klebsiella pneumoniae complex</taxon>
    </lineage>
</organism>
<feature type="region of interest" description="Disordered" evidence="7">
    <location>
        <begin position="142"/>
        <end position="204"/>
    </location>
</feature>
<dbReference type="InterPro" id="IPR036188">
    <property type="entry name" value="FAD/NAD-bd_sf"/>
</dbReference>
<evidence type="ECO:0000313" key="9">
    <source>
        <dbReference type="EMBL" id="STT47407.1"/>
    </source>
</evidence>
<dbReference type="GO" id="GO:0009331">
    <property type="term" value="C:glycerol-3-phosphate dehydrogenase (FAD) complex"/>
    <property type="evidence" value="ECO:0007669"/>
    <property type="project" value="UniProtKB-UniRule"/>
</dbReference>
<dbReference type="Gene3D" id="3.50.50.60">
    <property type="entry name" value="FAD/NAD(P)-binding domain"/>
    <property type="match status" value="1"/>
</dbReference>
<dbReference type="PRINTS" id="PR01001">
    <property type="entry name" value="FADG3PDH"/>
</dbReference>
<evidence type="ECO:0000256" key="6">
    <source>
        <dbReference type="RuleBase" id="RU361217"/>
    </source>
</evidence>
<keyword evidence="3 6" id="KW-0285">Flavoprotein</keyword>
<dbReference type="SUPFAM" id="SSF51905">
    <property type="entry name" value="FAD/NAD(P)-binding domain"/>
    <property type="match status" value="1"/>
</dbReference>
<evidence type="ECO:0000256" key="7">
    <source>
        <dbReference type="SAM" id="MobiDB-lite"/>
    </source>
</evidence>
<comment type="cofactor">
    <cofactor evidence="1 6">
        <name>FAD</name>
        <dbReference type="ChEBI" id="CHEBI:57692"/>
    </cofactor>
</comment>
<dbReference type="AlphaFoldDB" id="A0A377W0B8"/>
<evidence type="ECO:0000256" key="5">
    <source>
        <dbReference type="ARBA" id="ARBA00023002"/>
    </source>
</evidence>
<name>A0A377W0B8_KLEPN</name>
<dbReference type="PROSITE" id="PS00977">
    <property type="entry name" value="FAD_G3PDH_1"/>
    <property type="match status" value="1"/>
</dbReference>
<gene>
    <name evidence="9" type="primary">glpA_2</name>
    <name evidence="9" type="ORF">NCTC9637_02321</name>
</gene>
<proteinExistence type="inferred from homology"/>
<dbReference type="FunFam" id="3.50.50.60:FF:000102">
    <property type="entry name" value="Glycerol-3-phosphate dehydrogenase"/>
    <property type="match status" value="1"/>
</dbReference>
<accession>A0A377W0B8</accession>
<dbReference type="PANTHER" id="PTHR11985:SF35">
    <property type="entry name" value="ANAEROBIC GLYCEROL-3-PHOSPHATE DEHYDROGENASE SUBUNIT A"/>
    <property type="match status" value="1"/>
</dbReference>
<feature type="domain" description="FAD dependent oxidoreductase" evidence="8">
    <location>
        <begin position="9"/>
        <end position="149"/>
    </location>
</feature>
<evidence type="ECO:0000256" key="4">
    <source>
        <dbReference type="ARBA" id="ARBA00022827"/>
    </source>
</evidence>
<dbReference type="EC" id="1.1.5.3" evidence="6"/>
<sequence length="204" mass="22262">MTGRLDSEVIIIGGGATGAGIARDCARRGLRTLLIERHDIATGATGRNHGLLHSGARYAVTDNESARECISENRILRRIARHCIEPTNGLFITLPEDDLAWQQTFIDACQQAGIEATPLSPQEALRREPAVNPTLLGAVQVPDGTIDPVSPHRGQYARRPRTRRADPYRLRSNRPAAPGRSRLRRPGIRPPTSPGPHSVRRDGG</sequence>
<dbReference type="GO" id="GO:0004368">
    <property type="term" value="F:glycerol-3-phosphate dehydrogenase (quinone) activity"/>
    <property type="evidence" value="ECO:0007669"/>
    <property type="project" value="UniProtKB-EC"/>
</dbReference>
<keyword evidence="4" id="KW-0274">FAD</keyword>
<evidence type="ECO:0000313" key="10">
    <source>
        <dbReference type="Proteomes" id="UP000255099"/>
    </source>
</evidence>
<evidence type="ECO:0000256" key="2">
    <source>
        <dbReference type="ARBA" id="ARBA00007330"/>
    </source>
</evidence>
<dbReference type="Pfam" id="PF01266">
    <property type="entry name" value="DAO"/>
    <property type="match status" value="1"/>
</dbReference>
<dbReference type="Proteomes" id="UP000255099">
    <property type="component" value="Unassembled WGS sequence"/>
</dbReference>
<protein>
    <recommendedName>
        <fullName evidence="6">Glycerol-3-phosphate dehydrogenase</fullName>
        <ecNumber evidence="6">1.1.5.3</ecNumber>
    </recommendedName>
</protein>
<dbReference type="Gene3D" id="3.30.9.10">
    <property type="entry name" value="D-Amino Acid Oxidase, subunit A, domain 2"/>
    <property type="match status" value="1"/>
</dbReference>
<dbReference type="EMBL" id="UGLB01000003">
    <property type="protein sequence ID" value="STT47407.1"/>
    <property type="molecule type" value="Genomic_DNA"/>
</dbReference>
<dbReference type="GO" id="GO:0046168">
    <property type="term" value="P:glycerol-3-phosphate catabolic process"/>
    <property type="evidence" value="ECO:0007669"/>
    <property type="project" value="TreeGrafter"/>
</dbReference>
<keyword evidence="5 6" id="KW-0560">Oxidoreductase</keyword>
<dbReference type="PANTHER" id="PTHR11985">
    <property type="entry name" value="GLYCEROL-3-PHOSPHATE DEHYDROGENASE"/>
    <property type="match status" value="1"/>
</dbReference>
<dbReference type="InterPro" id="IPR006076">
    <property type="entry name" value="FAD-dep_OxRdtase"/>
</dbReference>